<dbReference type="AlphaFoldDB" id="A0A392VHB1"/>
<dbReference type="EMBL" id="LXQA011175473">
    <property type="protein sequence ID" value="MCI87784.1"/>
    <property type="molecule type" value="Genomic_DNA"/>
</dbReference>
<protein>
    <submittedName>
        <fullName evidence="2">Uncharacterized protein</fullName>
    </submittedName>
</protein>
<evidence type="ECO:0000313" key="2">
    <source>
        <dbReference type="EMBL" id="MCI87784.1"/>
    </source>
</evidence>
<feature type="non-terminal residue" evidence="2">
    <location>
        <position position="61"/>
    </location>
</feature>
<feature type="region of interest" description="Disordered" evidence="1">
    <location>
        <begin position="1"/>
        <end position="61"/>
    </location>
</feature>
<name>A0A392VHB1_9FABA</name>
<accession>A0A392VHB1</accession>
<reference evidence="2 3" key="1">
    <citation type="journal article" date="2018" name="Front. Plant Sci.">
        <title>Red Clover (Trifolium pratense) and Zigzag Clover (T. medium) - A Picture of Genomic Similarities and Differences.</title>
        <authorList>
            <person name="Dluhosova J."/>
            <person name="Istvanek J."/>
            <person name="Nedelnik J."/>
            <person name="Repkova J."/>
        </authorList>
    </citation>
    <scope>NUCLEOTIDE SEQUENCE [LARGE SCALE GENOMIC DNA]</scope>
    <source>
        <strain evidence="3">cv. 10/8</strain>
        <tissue evidence="2">Leaf</tissue>
    </source>
</reference>
<evidence type="ECO:0000256" key="1">
    <source>
        <dbReference type="SAM" id="MobiDB-lite"/>
    </source>
</evidence>
<feature type="compositionally biased region" description="Basic and acidic residues" evidence="1">
    <location>
        <begin position="1"/>
        <end position="24"/>
    </location>
</feature>
<organism evidence="2 3">
    <name type="scientific">Trifolium medium</name>
    <dbReference type="NCBI Taxonomy" id="97028"/>
    <lineage>
        <taxon>Eukaryota</taxon>
        <taxon>Viridiplantae</taxon>
        <taxon>Streptophyta</taxon>
        <taxon>Embryophyta</taxon>
        <taxon>Tracheophyta</taxon>
        <taxon>Spermatophyta</taxon>
        <taxon>Magnoliopsida</taxon>
        <taxon>eudicotyledons</taxon>
        <taxon>Gunneridae</taxon>
        <taxon>Pentapetalae</taxon>
        <taxon>rosids</taxon>
        <taxon>fabids</taxon>
        <taxon>Fabales</taxon>
        <taxon>Fabaceae</taxon>
        <taxon>Papilionoideae</taxon>
        <taxon>50 kb inversion clade</taxon>
        <taxon>NPAAA clade</taxon>
        <taxon>Hologalegina</taxon>
        <taxon>IRL clade</taxon>
        <taxon>Trifolieae</taxon>
        <taxon>Trifolium</taxon>
    </lineage>
</organism>
<dbReference type="Proteomes" id="UP000265520">
    <property type="component" value="Unassembled WGS sequence"/>
</dbReference>
<sequence length="61" mass="6801">MASSSDKTHQQNDDTDALYHDADGRAMTTVIEPNDPASDQNQDHDQQEQDNATVNLDDDVR</sequence>
<proteinExistence type="predicted"/>
<comment type="caution">
    <text evidence="2">The sequence shown here is derived from an EMBL/GenBank/DDBJ whole genome shotgun (WGS) entry which is preliminary data.</text>
</comment>
<keyword evidence="3" id="KW-1185">Reference proteome</keyword>
<evidence type="ECO:0000313" key="3">
    <source>
        <dbReference type="Proteomes" id="UP000265520"/>
    </source>
</evidence>